<feature type="non-terminal residue" evidence="1">
    <location>
        <position position="346"/>
    </location>
</feature>
<feature type="non-terminal residue" evidence="1">
    <location>
        <position position="1"/>
    </location>
</feature>
<reference evidence="1" key="1">
    <citation type="submission" date="2021-06" db="EMBL/GenBank/DDBJ databases">
        <authorList>
            <person name="Kallberg Y."/>
            <person name="Tangrot J."/>
            <person name="Rosling A."/>
        </authorList>
    </citation>
    <scope>NUCLEOTIDE SEQUENCE</scope>
    <source>
        <strain evidence="1">MA461A</strain>
    </source>
</reference>
<comment type="caution">
    <text evidence="1">The sequence shown here is derived from an EMBL/GenBank/DDBJ whole genome shotgun (WGS) entry which is preliminary data.</text>
</comment>
<protein>
    <submittedName>
        <fullName evidence="1">20751_t:CDS:1</fullName>
    </submittedName>
</protein>
<dbReference type="EMBL" id="CAJVQC010042403">
    <property type="protein sequence ID" value="CAG8775247.1"/>
    <property type="molecule type" value="Genomic_DNA"/>
</dbReference>
<organism evidence="1 2">
    <name type="scientific">Racocetra persica</name>
    <dbReference type="NCBI Taxonomy" id="160502"/>
    <lineage>
        <taxon>Eukaryota</taxon>
        <taxon>Fungi</taxon>
        <taxon>Fungi incertae sedis</taxon>
        <taxon>Mucoromycota</taxon>
        <taxon>Glomeromycotina</taxon>
        <taxon>Glomeromycetes</taxon>
        <taxon>Diversisporales</taxon>
        <taxon>Gigasporaceae</taxon>
        <taxon>Racocetra</taxon>
    </lineage>
</organism>
<evidence type="ECO:0000313" key="2">
    <source>
        <dbReference type="Proteomes" id="UP000789920"/>
    </source>
</evidence>
<name>A0ACA9R3Q4_9GLOM</name>
<accession>A0ACA9R3Q4</accession>
<evidence type="ECO:0000313" key="1">
    <source>
        <dbReference type="EMBL" id="CAG8775247.1"/>
    </source>
</evidence>
<keyword evidence="2" id="KW-1185">Reference proteome</keyword>
<gene>
    <name evidence="1" type="ORF">RPERSI_LOCUS16888</name>
</gene>
<proteinExistence type="predicted"/>
<dbReference type="Proteomes" id="UP000789920">
    <property type="component" value="Unassembled WGS sequence"/>
</dbReference>
<sequence length="346" mass="40717">VPESEYVEDDRNRVEYYKTASNDLDDRAIKKRTYVCEKAGKYKPKKSKPIEQQCNKGSKKTDCKWHINLSKPEASNYVYITFVSLKHNHDINIDNMRFAPAFRKFNESVISEIEYAVVYGYCNAYTIRNLLQPLFLDQLFLIQDLSNAIQKIKCEKKVVGSDASYLLKFLLAQQKEDPTMFVQPLINIDKKYPSTSQYLNNTIYSTWESWARVFINQIFTARMQSTQRVESINAIIHRAIASSSSMSDVVKALKLRFFSKVNNTIHKYYIPRIIEKIHKQICELVLYKCKKLDINDAFKFENDLDLEVYDRLNDDQIDQDNQEETIENIEDYYNIQQIYLKTLLNS</sequence>